<reference evidence="1 2" key="1">
    <citation type="submission" date="2019-03" db="EMBL/GenBank/DDBJ databases">
        <title>Rhodosporidium diobovatum UCD-FST 08-225 genome sequencing, assembly, and annotation.</title>
        <authorList>
            <person name="Fakankun I.U."/>
            <person name="Fristensky B."/>
            <person name="Levin D.B."/>
        </authorList>
    </citation>
    <scope>NUCLEOTIDE SEQUENCE [LARGE SCALE GENOMIC DNA]</scope>
    <source>
        <strain evidence="1 2">UCD-FST 08-225</strain>
    </source>
</reference>
<accession>A0A5C5G0C0</accession>
<dbReference type="SUPFAM" id="SSF52540">
    <property type="entry name" value="P-loop containing nucleoside triphosphate hydrolases"/>
    <property type="match status" value="1"/>
</dbReference>
<comment type="caution">
    <text evidence="1">The sequence shown here is derived from an EMBL/GenBank/DDBJ whole genome shotgun (WGS) entry which is preliminary data.</text>
</comment>
<dbReference type="PANTHER" id="PTHR10285">
    <property type="entry name" value="URIDINE KINASE"/>
    <property type="match status" value="1"/>
</dbReference>
<evidence type="ECO:0000313" key="1">
    <source>
        <dbReference type="EMBL" id="TNY21431.1"/>
    </source>
</evidence>
<dbReference type="InterPro" id="IPR027417">
    <property type="entry name" value="P-loop_NTPase"/>
</dbReference>
<gene>
    <name evidence="1" type="ORF">DMC30DRAFT_350647</name>
</gene>
<proteinExistence type="predicted"/>
<dbReference type="OrthoDB" id="6362633at2759"/>
<sequence>MSYKGVPTQPADPAALARALLDKVTSASSGDDEPGRPQRYLVALAGIPGSGKSTFSAKLLAHLNASDPSSPPAVILPMDGFHRTQAELAADPDPELSFRRRGAPFTFAPDKLLDLVRRTRTEPRLTAPAFSHADKDPVEDAIAIEPHHRVVIVEGNYLLLDEETWRDVSSEMDERWFYSVPEEVALRRIIKRHVQAGLAPDEEAAEAKALENDVLNGRHCLAHMLGPDRVLEEVDHTVH</sequence>
<evidence type="ECO:0000313" key="2">
    <source>
        <dbReference type="Proteomes" id="UP000311382"/>
    </source>
</evidence>
<dbReference type="Gene3D" id="3.40.50.300">
    <property type="entry name" value="P-loop containing nucleotide triphosphate hydrolases"/>
    <property type="match status" value="3"/>
</dbReference>
<dbReference type="Proteomes" id="UP000311382">
    <property type="component" value="Unassembled WGS sequence"/>
</dbReference>
<name>A0A5C5G0C0_9BASI</name>
<dbReference type="STRING" id="5288.A0A5C5G0C0"/>
<keyword evidence="2" id="KW-1185">Reference proteome</keyword>
<dbReference type="EMBL" id="SOZI01000043">
    <property type="protein sequence ID" value="TNY21431.1"/>
    <property type="molecule type" value="Genomic_DNA"/>
</dbReference>
<organism evidence="1 2">
    <name type="scientific">Rhodotorula diobovata</name>
    <dbReference type="NCBI Taxonomy" id="5288"/>
    <lineage>
        <taxon>Eukaryota</taxon>
        <taxon>Fungi</taxon>
        <taxon>Dikarya</taxon>
        <taxon>Basidiomycota</taxon>
        <taxon>Pucciniomycotina</taxon>
        <taxon>Microbotryomycetes</taxon>
        <taxon>Sporidiobolales</taxon>
        <taxon>Sporidiobolaceae</taxon>
        <taxon>Rhodotorula</taxon>
    </lineage>
</organism>
<dbReference type="GO" id="GO:0016787">
    <property type="term" value="F:hydrolase activity"/>
    <property type="evidence" value="ECO:0007669"/>
    <property type="project" value="UniProtKB-KW"/>
</dbReference>
<protein>
    <submittedName>
        <fullName evidence="1">P-loop containing nucleoside triphosphate hydrolase protein</fullName>
    </submittedName>
</protein>
<dbReference type="AlphaFoldDB" id="A0A5C5G0C0"/>
<keyword evidence="1" id="KW-0378">Hydrolase</keyword>